<name>A0A2A4G4H6_9FLAO</name>
<accession>A0A2A4G4H6</accession>
<evidence type="ECO:0000259" key="1">
    <source>
        <dbReference type="Pfam" id="PF00144"/>
    </source>
</evidence>
<dbReference type="GO" id="GO:0019216">
    <property type="term" value="P:regulation of lipid metabolic process"/>
    <property type="evidence" value="ECO:0007669"/>
    <property type="project" value="TreeGrafter"/>
</dbReference>
<dbReference type="Pfam" id="PF00144">
    <property type="entry name" value="Beta-lactamase"/>
    <property type="match status" value="1"/>
</dbReference>
<dbReference type="RefSeq" id="WP_097443297.1">
    <property type="nucleotide sequence ID" value="NZ_NBWU01000005.1"/>
</dbReference>
<dbReference type="SUPFAM" id="SSF56601">
    <property type="entry name" value="beta-lactamase/transpeptidase-like"/>
    <property type="match status" value="1"/>
</dbReference>
<evidence type="ECO:0000313" key="2">
    <source>
        <dbReference type="EMBL" id="PCE63343.1"/>
    </source>
</evidence>
<feature type="domain" description="Beta-lactamase-related" evidence="1">
    <location>
        <begin position="30"/>
        <end position="337"/>
    </location>
</feature>
<evidence type="ECO:0000313" key="3">
    <source>
        <dbReference type="Proteomes" id="UP000219559"/>
    </source>
</evidence>
<dbReference type="OrthoDB" id="9793489at2"/>
<gene>
    <name evidence="2" type="ORF">B7P33_14080</name>
</gene>
<dbReference type="PANTHER" id="PTHR46520">
    <property type="entry name" value="SERINE BETA-LACTAMASE-LIKE PROTEIN LACTB, MITOCHONDRIAL"/>
    <property type="match status" value="1"/>
</dbReference>
<organism evidence="2 3">
    <name type="scientific">Sediminicola luteus</name>
    <dbReference type="NCBI Taxonomy" id="319238"/>
    <lineage>
        <taxon>Bacteria</taxon>
        <taxon>Pseudomonadati</taxon>
        <taxon>Bacteroidota</taxon>
        <taxon>Flavobacteriia</taxon>
        <taxon>Flavobacteriales</taxon>
        <taxon>Flavobacteriaceae</taxon>
        <taxon>Sediminicola</taxon>
    </lineage>
</organism>
<proteinExistence type="predicted"/>
<dbReference type="GO" id="GO:0008233">
    <property type="term" value="F:peptidase activity"/>
    <property type="evidence" value="ECO:0007669"/>
    <property type="project" value="TreeGrafter"/>
</dbReference>
<reference evidence="2 3" key="1">
    <citation type="submission" date="2017-04" db="EMBL/GenBank/DDBJ databases">
        <title>A new member of the family Flavobacteriaceae isolated from ascidians.</title>
        <authorList>
            <person name="Chen L."/>
        </authorList>
    </citation>
    <scope>NUCLEOTIDE SEQUENCE [LARGE SCALE GENOMIC DNA]</scope>
    <source>
        <strain evidence="2 3">HQA918</strain>
    </source>
</reference>
<keyword evidence="3" id="KW-1185">Reference proteome</keyword>
<dbReference type="InterPro" id="IPR012338">
    <property type="entry name" value="Beta-lactam/transpept-like"/>
</dbReference>
<dbReference type="InterPro" id="IPR001466">
    <property type="entry name" value="Beta-lactam-related"/>
</dbReference>
<comment type="caution">
    <text evidence="2">The sequence shown here is derived from an EMBL/GenBank/DDBJ whole genome shotgun (WGS) entry which is preliminary data.</text>
</comment>
<dbReference type="EMBL" id="NBWU01000005">
    <property type="protein sequence ID" value="PCE63343.1"/>
    <property type="molecule type" value="Genomic_DNA"/>
</dbReference>
<dbReference type="Proteomes" id="UP000219559">
    <property type="component" value="Unassembled WGS sequence"/>
</dbReference>
<dbReference type="AlphaFoldDB" id="A0A2A4G4H6"/>
<dbReference type="GO" id="GO:0006508">
    <property type="term" value="P:proteolysis"/>
    <property type="evidence" value="ECO:0007669"/>
    <property type="project" value="TreeGrafter"/>
</dbReference>
<protein>
    <recommendedName>
        <fullName evidence="1">Beta-lactamase-related domain-containing protein</fullName>
    </recommendedName>
</protein>
<sequence length="353" mass="39186">MGWANGFWRFLFGNNDSEFPENGLEGLTTLVREAKVPGLAVTVLHRGEVVLNQGLGYAHLGDKILIDTQNTLFRIASVSKPITGLALAQMVREGLLDWDDSVYEYVPDFPRKAHDISLRQLASHTAGIRGYKGIEYGLNRPMTLAEGINLFQDDPLLFEPGTDYLYNSFDFCLLSLAMQNASGMPFPEYVSQKVLLPLGLEKTQAEIKNELPESTAHFYTRFKNGFKSAIPVDNGYKLAGGGYLSTSWEVAQLGQALLDGHIPQDSITEEMLRSQTVQGRSVYYGMGWQVSSDTQGRPFVGHVGNGVGGYSVFYVYPEQQMVFSILINCTNPRVEVALNDFVDTTIRELFPSV</sequence>
<dbReference type="Gene3D" id="3.40.710.10">
    <property type="entry name" value="DD-peptidase/beta-lactamase superfamily"/>
    <property type="match status" value="1"/>
</dbReference>
<dbReference type="InterPro" id="IPR052794">
    <property type="entry name" value="Mito_Ser_Protease_LACTB"/>
</dbReference>
<dbReference type="PANTHER" id="PTHR46520:SF1">
    <property type="entry name" value="SERINE BETA-LACTAMASE-LIKE PROTEIN LACTB, MITOCHONDRIAL"/>
    <property type="match status" value="1"/>
</dbReference>